<keyword evidence="3" id="KW-0238">DNA-binding</keyword>
<dbReference type="InterPro" id="IPR044810">
    <property type="entry name" value="WRKY_plant"/>
</dbReference>
<accession>A0A3Q7GI67</accession>
<dbReference type="PaxDb" id="4081-Solyc05g050300.1.1"/>
<keyword evidence="4" id="KW-0804">Transcription</keyword>
<dbReference type="InParanoid" id="A0A3Q7GI67"/>
<evidence type="ECO:0000256" key="2">
    <source>
        <dbReference type="ARBA" id="ARBA00023015"/>
    </source>
</evidence>
<evidence type="ECO:0000259" key="6">
    <source>
        <dbReference type="PROSITE" id="PS50811"/>
    </source>
</evidence>
<dbReference type="InterPro" id="IPR003657">
    <property type="entry name" value="WRKY_dom"/>
</dbReference>
<evidence type="ECO:0000256" key="5">
    <source>
        <dbReference type="ARBA" id="ARBA00023242"/>
    </source>
</evidence>
<evidence type="ECO:0000313" key="7">
    <source>
        <dbReference type="EnsemblPlants" id="Solyc05g050300.2.1"/>
    </source>
</evidence>
<dbReference type="STRING" id="4081.A0A3Q7GI67"/>
<evidence type="ECO:0000313" key="8">
    <source>
        <dbReference type="Proteomes" id="UP000004994"/>
    </source>
</evidence>
<organism evidence="7">
    <name type="scientific">Solanum lycopersicum</name>
    <name type="common">Tomato</name>
    <name type="synonym">Lycopersicon esculentum</name>
    <dbReference type="NCBI Taxonomy" id="4081"/>
    <lineage>
        <taxon>Eukaryota</taxon>
        <taxon>Viridiplantae</taxon>
        <taxon>Streptophyta</taxon>
        <taxon>Embryophyta</taxon>
        <taxon>Tracheophyta</taxon>
        <taxon>Spermatophyta</taxon>
        <taxon>Magnoliopsida</taxon>
        <taxon>eudicotyledons</taxon>
        <taxon>Gunneridae</taxon>
        <taxon>Pentapetalae</taxon>
        <taxon>asterids</taxon>
        <taxon>lamiids</taxon>
        <taxon>Solanales</taxon>
        <taxon>Solanaceae</taxon>
        <taxon>Solanoideae</taxon>
        <taxon>Solaneae</taxon>
        <taxon>Solanum</taxon>
        <taxon>Solanum subgen. Lycopersicon</taxon>
    </lineage>
</organism>
<name>A0A3Q7GI67_SOLLC</name>
<dbReference type="GO" id="GO:0006355">
    <property type="term" value="P:regulation of DNA-templated transcription"/>
    <property type="evidence" value="ECO:0000318"/>
    <property type="project" value="GO_Central"/>
</dbReference>
<dbReference type="InterPro" id="IPR036576">
    <property type="entry name" value="WRKY_dom_sf"/>
</dbReference>
<comment type="subcellular location">
    <subcellularLocation>
        <location evidence="1">Nucleus</location>
    </subcellularLocation>
</comment>
<dbReference type="GO" id="GO:0003700">
    <property type="term" value="F:DNA-binding transcription factor activity"/>
    <property type="evidence" value="ECO:0000318"/>
    <property type="project" value="GO_Central"/>
</dbReference>
<dbReference type="SUPFAM" id="SSF118290">
    <property type="entry name" value="WRKY DNA-binding domain"/>
    <property type="match status" value="1"/>
</dbReference>
<proteinExistence type="predicted"/>
<keyword evidence="5" id="KW-0539">Nucleus</keyword>
<keyword evidence="2" id="KW-0805">Transcription regulation</keyword>
<dbReference type="Proteomes" id="UP000004994">
    <property type="component" value="Chromosome 5"/>
</dbReference>
<dbReference type="AlphaFoldDB" id="A0A3Q7GI67"/>
<dbReference type="OMA" id="WHERQEY"/>
<protein>
    <recommendedName>
        <fullName evidence="6">WRKY domain-containing protein</fullName>
    </recommendedName>
</protein>
<feature type="domain" description="WRKY" evidence="6">
    <location>
        <begin position="15"/>
        <end position="77"/>
    </location>
</feature>
<dbReference type="Gene3D" id="2.20.25.80">
    <property type="entry name" value="WRKY domain"/>
    <property type="match status" value="1"/>
</dbReference>
<dbReference type="Gramene" id="Solyc05g050300.2.1">
    <property type="protein sequence ID" value="Solyc05g050300.2.1"/>
    <property type="gene ID" value="Solyc05g050300.2"/>
</dbReference>
<evidence type="ECO:0000256" key="3">
    <source>
        <dbReference type="ARBA" id="ARBA00023125"/>
    </source>
</evidence>
<dbReference type="PROSITE" id="PS50811">
    <property type="entry name" value="WRKY"/>
    <property type="match status" value="1"/>
</dbReference>
<evidence type="ECO:0000256" key="1">
    <source>
        <dbReference type="ARBA" id="ARBA00004123"/>
    </source>
</evidence>
<keyword evidence="8" id="KW-1185">Reference proteome</keyword>
<dbReference type="PANTHER" id="PTHR31282">
    <property type="entry name" value="WRKY TRANSCRIPTION FACTOR 21-RELATED"/>
    <property type="match status" value="1"/>
</dbReference>
<reference evidence="7" key="1">
    <citation type="journal article" date="2012" name="Nature">
        <title>The tomato genome sequence provides insights into fleshy fruit evolution.</title>
        <authorList>
            <consortium name="Tomato Genome Consortium"/>
        </authorList>
    </citation>
    <scope>NUCLEOTIDE SEQUENCE [LARGE SCALE GENOMIC DNA]</scope>
    <source>
        <strain evidence="7">cv. Heinz 1706</strain>
    </source>
</reference>
<sequence>KKLARRTEFVEARPGEEVPPEDGFSWRKYGKKLVQNIPEYYRCARHYCGATKMVQRTETESLTFEVTYGGSHNCDQAENNNQNEQLVFVVQTHVRRTTGELSEFYIHETPNNSHNNLFSNSNSVFNMNNSVFVPTPTSSTHPVDNNSRTDLLFVHDVPENTRSTYESSANDLDS</sequence>
<evidence type="ECO:0000256" key="4">
    <source>
        <dbReference type="ARBA" id="ARBA00023163"/>
    </source>
</evidence>
<dbReference type="GO" id="GO:0005634">
    <property type="term" value="C:nucleus"/>
    <property type="evidence" value="ECO:0000318"/>
    <property type="project" value="GO_Central"/>
</dbReference>
<dbReference type="GO" id="GO:0000976">
    <property type="term" value="F:transcription cis-regulatory region binding"/>
    <property type="evidence" value="ECO:0000318"/>
    <property type="project" value="GO_Central"/>
</dbReference>
<dbReference type="EnsemblPlants" id="Solyc05g050300.2.1">
    <property type="protein sequence ID" value="Solyc05g050300.2.1"/>
    <property type="gene ID" value="Solyc05g050300.2"/>
</dbReference>
<dbReference type="Pfam" id="PF03106">
    <property type="entry name" value="WRKY"/>
    <property type="match status" value="1"/>
</dbReference>
<dbReference type="SMART" id="SM00774">
    <property type="entry name" value="WRKY"/>
    <property type="match status" value="1"/>
</dbReference>
<reference evidence="7" key="2">
    <citation type="submission" date="2019-01" db="UniProtKB">
        <authorList>
            <consortium name="EnsemblPlants"/>
        </authorList>
    </citation>
    <scope>IDENTIFICATION</scope>
    <source>
        <strain evidence="7">cv. Heinz 1706</strain>
    </source>
</reference>